<feature type="repeat" description="PPR" evidence="2">
    <location>
        <begin position="549"/>
        <end position="583"/>
    </location>
</feature>
<dbReference type="InterPro" id="IPR002885">
    <property type="entry name" value="PPR_rpt"/>
</dbReference>
<dbReference type="PROSITE" id="PS51375">
    <property type="entry name" value="PPR"/>
    <property type="match status" value="2"/>
</dbReference>
<evidence type="ECO:0000256" key="3">
    <source>
        <dbReference type="SAM" id="MobiDB-lite"/>
    </source>
</evidence>
<accession>A0A1B9HV92</accession>
<feature type="region of interest" description="Disordered" evidence="3">
    <location>
        <begin position="44"/>
        <end position="71"/>
    </location>
</feature>
<dbReference type="PANTHER" id="PTHR47939:SF13">
    <property type="entry name" value="OS03G0201400 PROTEIN"/>
    <property type="match status" value="1"/>
</dbReference>
<dbReference type="OrthoDB" id="185373at2759"/>
<protein>
    <recommendedName>
        <fullName evidence="7">Pentatricopeptide repeat domain-containing protein</fullName>
    </recommendedName>
</protein>
<keyword evidence="6" id="KW-1185">Reference proteome</keyword>
<dbReference type="EMBL" id="KV700117">
    <property type="protein sequence ID" value="OCF47178.1"/>
    <property type="molecule type" value="Genomic_DNA"/>
</dbReference>
<dbReference type="RefSeq" id="XP_019008397.1">
    <property type="nucleotide sequence ID" value="XM_019158651.1"/>
</dbReference>
<dbReference type="Pfam" id="PF13041">
    <property type="entry name" value="PPR_2"/>
    <property type="match status" value="1"/>
</dbReference>
<dbReference type="NCBIfam" id="TIGR00756">
    <property type="entry name" value="PPR"/>
    <property type="match status" value="1"/>
</dbReference>
<dbReference type="Gene3D" id="1.25.40.10">
    <property type="entry name" value="Tetratricopeptide repeat domain"/>
    <property type="match status" value="2"/>
</dbReference>
<dbReference type="GeneID" id="30175325"/>
<dbReference type="AlphaFoldDB" id="A0A1B9HV92"/>
<reference evidence="5" key="2">
    <citation type="submission" date="2013-07" db="EMBL/GenBank/DDBJ databases">
        <authorList>
            <consortium name="The Broad Institute Genome Sequencing Platform"/>
            <person name="Cuomo C."/>
            <person name="Litvintseva A."/>
            <person name="Chen Y."/>
            <person name="Heitman J."/>
            <person name="Sun S."/>
            <person name="Springer D."/>
            <person name="Dromer F."/>
            <person name="Young S.K."/>
            <person name="Zeng Q."/>
            <person name="Gargeya S."/>
            <person name="Fitzgerald M."/>
            <person name="Abouelleil A."/>
            <person name="Alvarado L."/>
            <person name="Berlin A.M."/>
            <person name="Chapman S.B."/>
            <person name="Dewar J."/>
            <person name="Goldberg J."/>
            <person name="Griggs A."/>
            <person name="Gujja S."/>
            <person name="Hansen M."/>
            <person name="Howarth C."/>
            <person name="Imamovic A."/>
            <person name="Larimer J."/>
            <person name="McCowan C."/>
            <person name="Murphy C."/>
            <person name="Pearson M."/>
            <person name="Priest M."/>
            <person name="Roberts A."/>
            <person name="Saif S."/>
            <person name="Shea T."/>
            <person name="Sykes S."/>
            <person name="Wortman J."/>
            <person name="Nusbaum C."/>
            <person name="Birren B."/>
        </authorList>
    </citation>
    <scope>NUCLEOTIDE SEQUENCE</scope>
    <source>
        <strain evidence="5">CBS 10737</strain>
    </source>
</reference>
<feature type="repeat" description="PPR" evidence="2">
    <location>
        <begin position="622"/>
        <end position="656"/>
    </location>
</feature>
<dbReference type="InterPro" id="IPR011990">
    <property type="entry name" value="TPR-like_helical_dom_sf"/>
</dbReference>
<evidence type="ECO:0000256" key="2">
    <source>
        <dbReference type="PROSITE-ProRule" id="PRU00708"/>
    </source>
</evidence>
<sequence>MQGPVGRRLTTHITSSITTSFRPPLCSKCLRPIHVRNYATKFNSARRAKRTTEFSSRGRDQPQAGPSILPSTLSSTDVLLRDAFSAVFDSSKSTSPPFSFSSSDSRRTIEITYPLIFRRQLRALLDPYLEQISSTISSLQGQCTPDELRQAITILGHCWTRATYLKYPNSKIQELERNYADFILSRMSSTDPDGLPTLLQLFESSLERQSKTEYLVGKELIAVWAMLRGDIRRNDKPAFTVKTNVTAQDVREYLSMTTAKSGEDAKSAVHHVEGLLVELTSDGLSDFEGQLHLLRRKADYEGIINLWETFKTQYKLSPITDNPRKSSANDVRDEVISIFLKSFKRAKSPASSFATQFNDVLEHLPRPIPRSIAHTLLALRAGPAESKARVGEEVLSLDHEDTDRSAAGDPTDYLRSTWDQTEEKDLKMYMIYLDGLGRSGDLPSLKETWNALIKDEKAKAMYLKEENLSPSTSFPPTQALNQMISSCLLVPDGPSVALDLFSQAIAPSSSIPINLITINTVLRHHARQADLPSMSGLFTLAEKMSLKPDIVTYTTLVQGLLKGGRIDLAKKVLEDMVGQGIPPNERMCSMLISDLSKIGTQKALSHAEELLNLMIKRKMNINEVTWTGLISGYIKNGWEKNGYDTIARMEKSGLRLNRIGYNILLKQFSSIDSSPVIGGQSSQGIMKLWSRMLKDGITPNSDSYLLILNPLVTGGRWAEADQVINEMQKRVFRVEKGSLKRLVEKVKNRR</sequence>
<reference evidence="4" key="3">
    <citation type="submission" date="2016-07" db="EMBL/GenBank/DDBJ databases">
        <title>Evolution of pathogenesis and genome organization in the Tremellales.</title>
        <authorList>
            <person name="Cuomo C."/>
            <person name="Litvintseva A."/>
            <person name="Heitman J."/>
            <person name="Chen Y."/>
            <person name="Sun S."/>
            <person name="Springer D."/>
            <person name="Dromer F."/>
            <person name="Young S."/>
            <person name="Zeng Q."/>
            <person name="Chapman S."/>
            <person name="Gujja S."/>
            <person name="Saif S."/>
            <person name="Birren B."/>
        </authorList>
    </citation>
    <scope>NUCLEOTIDE SEQUENCE</scope>
    <source>
        <strain evidence="4">CBS 10737</strain>
    </source>
</reference>
<evidence type="ECO:0000256" key="1">
    <source>
        <dbReference type="ARBA" id="ARBA00022737"/>
    </source>
</evidence>
<dbReference type="InterPro" id="IPR050667">
    <property type="entry name" value="PPR-containing_protein"/>
</dbReference>
<dbReference type="KEGG" id="kpin:30175325"/>
<keyword evidence="1" id="KW-0677">Repeat</keyword>
<organism evidence="4">
    <name type="scientific">Kwoniella pini CBS 10737</name>
    <dbReference type="NCBI Taxonomy" id="1296096"/>
    <lineage>
        <taxon>Eukaryota</taxon>
        <taxon>Fungi</taxon>
        <taxon>Dikarya</taxon>
        <taxon>Basidiomycota</taxon>
        <taxon>Agaricomycotina</taxon>
        <taxon>Tremellomycetes</taxon>
        <taxon>Tremellales</taxon>
        <taxon>Cryptococcaceae</taxon>
        <taxon>Kwoniella</taxon>
    </lineage>
</organism>
<dbReference type="Pfam" id="PF13812">
    <property type="entry name" value="PPR_3"/>
    <property type="match status" value="1"/>
</dbReference>
<name>A0A1B9HV92_9TREE</name>
<dbReference type="Proteomes" id="UP000094020">
    <property type="component" value="Chromosome 2"/>
</dbReference>
<dbReference type="STRING" id="1296096.A0A1B9HV92"/>
<dbReference type="PANTHER" id="PTHR47939">
    <property type="entry name" value="MEMBRANE-ASSOCIATED SALT-INDUCIBLE PROTEIN-LIKE"/>
    <property type="match status" value="1"/>
</dbReference>
<evidence type="ECO:0000313" key="5">
    <source>
        <dbReference type="EMBL" id="WWC68034.1"/>
    </source>
</evidence>
<evidence type="ECO:0000313" key="6">
    <source>
        <dbReference type="Proteomes" id="UP000094020"/>
    </source>
</evidence>
<feature type="compositionally biased region" description="Basic and acidic residues" evidence="3">
    <location>
        <begin position="50"/>
        <end position="60"/>
    </location>
</feature>
<dbReference type="EMBL" id="CP144520">
    <property type="protein sequence ID" value="WWC68034.1"/>
    <property type="molecule type" value="Genomic_DNA"/>
</dbReference>
<reference evidence="5" key="4">
    <citation type="submission" date="2024-02" db="EMBL/GenBank/DDBJ databases">
        <title>Comparative genomics of Cryptococcus and Kwoniella reveals pathogenesis evolution and contrasting modes of karyotype evolution via chromosome fusion or intercentromeric recombination.</title>
        <authorList>
            <person name="Coelho M.A."/>
            <person name="David-Palma M."/>
            <person name="Shea T."/>
            <person name="Bowers K."/>
            <person name="McGinley-Smith S."/>
            <person name="Mohammad A.W."/>
            <person name="Gnirke A."/>
            <person name="Yurkov A.M."/>
            <person name="Nowrousian M."/>
            <person name="Sun S."/>
            <person name="Cuomo C.A."/>
            <person name="Heitman J."/>
        </authorList>
    </citation>
    <scope>NUCLEOTIDE SEQUENCE</scope>
    <source>
        <strain evidence="5">CBS 10737</strain>
    </source>
</reference>
<proteinExistence type="predicted"/>
<gene>
    <name evidence="4" type="ORF">I206_06956</name>
    <name evidence="5" type="ORF">I206_101953</name>
</gene>
<evidence type="ECO:0008006" key="7">
    <source>
        <dbReference type="Google" id="ProtNLM"/>
    </source>
</evidence>
<evidence type="ECO:0000313" key="4">
    <source>
        <dbReference type="EMBL" id="OCF47178.1"/>
    </source>
</evidence>
<reference evidence="4" key="1">
    <citation type="submission" date="2013-07" db="EMBL/GenBank/DDBJ databases">
        <title>The Genome Sequence of Cryptococcus pinus CBS10737.</title>
        <authorList>
            <consortium name="The Broad Institute Genome Sequencing Platform"/>
            <person name="Cuomo C."/>
            <person name="Litvintseva A."/>
            <person name="Chen Y."/>
            <person name="Heitman J."/>
            <person name="Sun S."/>
            <person name="Springer D."/>
            <person name="Dromer F."/>
            <person name="Young S.K."/>
            <person name="Zeng Q."/>
            <person name="Gargeya S."/>
            <person name="Fitzgerald M."/>
            <person name="Abouelleil A."/>
            <person name="Alvarado L."/>
            <person name="Berlin A.M."/>
            <person name="Chapman S.B."/>
            <person name="Dewar J."/>
            <person name="Goldberg J."/>
            <person name="Griggs A."/>
            <person name="Gujja S."/>
            <person name="Hansen M."/>
            <person name="Howarth C."/>
            <person name="Imamovic A."/>
            <person name="Larimer J."/>
            <person name="McCowan C."/>
            <person name="Murphy C."/>
            <person name="Pearson M."/>
            <person name="Priest M."/>
            <person name="Roberts A."/>
            <person name="Saif S."/>
            <person name="Shea T."/>
            <person name="Sykes S."/>
            <person name="Wortman J."/>
            <person name="Nusbaum C."/>
            <person name="Birren B."/>
        </authorList>
    </citation>
    <scope>NUCLEOTIDE SEQUENCE [LARGE SCALE GENOMIC DNA]</scope>
    <source>
        <strain evidence="4">CBS 10737</strain>
    </source>
</reference>